<dbReference type="PROSITE" id="PS00211">
    <property type="entry name" value="ABC_TRANSPORTER_1"/>
    <property type="match status" value="1"/>
</dbReference>
<organism evidence="7 8">
    <name type="scientific">Aliidiomarina sanyensis</name>
    <dbReference type="NCBI Taxonomy" id="1249555"/>
    <lineage>
        <taxon>Bacteria</taxon>
        <taxon>Pseudomonadati</taxon>
        <taxon>Pseudomonadota</taxon>
        <taxon>Gammaproteobacteria</taxon>
        <taxon>Alteromonadales</taxon>
        <taxon>Idiomarinaceae</taxon>
        <taxon>Aliidiomarina</taxon>
    </lineage>
</organism>
<evidence type="ECO:0000256" key="4">
    <source>
        <dbReference type="ARBA" id="ARBA00022967"/>
    </source>
</evidence>
<dbReference type="InterPro" id="IPR003439">
    <property type="entry name" value="ABC_transporter-like_ATP-bd"/>
</dbReference>
<proteinExistence type="predicted"/>
<dbReference type="SMART" id="SM00382">
    <property type="entry name" value="AAA"/>
    <property type="match status" value="1"/>
</dbReference>
<comment type="caution">
    <text evidence="7">The sequence shown here is derived from an EMBL/GenBank/DDBJ whole genome shotgun (WGS) entry which is preliminary data.</text>
</comment>
<dbReference type="GO" id="GO:0016887">
    <property type="term" value="F:ATP hydrolysis activity"/>
    <property type="evidence" value="ECO:0007669"/>
    <property type="project" value="InterPro"/>
</dbReference>
<dbReference type="RefSeq" id="WP_126776504.1">
    <property type="nucleotide sequence ID" value="NZ_PIPM01000003.1"/>
</dbReference>
<dbReference type="Gene3D" id="3.40.50.300">
    <property type="entry name" value="P-loop containing nucleotide triphosphate hydrolases"/>
    <property type="match status" value="1"/>
</dbReference>
<dbReference type="OrthoDB" id="5292475at2"/>
<accession>A0A432WNX0</accession>
<evidence type="ECO:0000313" key="7">
    <source>
        <dbReference type="EMBL" id="RUO35387.1"/>
    </source>
</evidence>
<dbReference type="AlphaFoldDB" id="A0A432WNX0"/>
<keyword evidence="1" id="KW-0813">Transport</keyword>
<dbReference type="PROSITE" id="PS50893">
    <property type="entry name" value="ABC_TRANSPORTER_2"/>
    <property type="match status" value="1"/>
</dbReference>
<evidence type="ECO:0000256" key="3">
    <source>
        <dbReference type="ARBA" id="ARBA00022840"/>
    </source>
</evidence>
<comment type="function">
    <text evidence="5">Part of the ABC transporter complex HmuTUV involved in hemin import. Responsible for energy coupling to the transport system.</text>
</comment>
<reference evidence="7 8" key="1">
    <citation type="journal article" date="2011" name="Front. Microbiol.">
        <title>Genomic signatures of strain selection and enhancement in Bacillus atrophaeus var. globigii, a historical biowarfare simulant.</title>
        <authorList>
            <person name="Gibbons H.S."/>
            <person name="Broomall S.M."/>
            <person name="McNew L.A."/>
            <person name="Daligault H."/>
            <person name="Chapman C."/>
            <person name="Bruce D."/>
            <person name="Karavis M."/>
            <person name="Krepps M."/>
            <person name="McGregor P.A."/>
            <person name="Hong C."/>
            <person name="Park K.H."/>
            <person name="Akmal A."/>
            <person name="Feldman A."/>
            <person name="Lin J.S."/>
            <person name="Chang W.E."/>
            <person name="Higgs B.W."/>
            <person name="Demirev P."/>
            <person name="Lindquist J."/>
            <person name="Liem A."/>
            <person name="Fochler E."/>
            <person name="Read T.D."/>
            <person name="Tapia R."/>
            <person name="Johnson S."/>
            <person name="Bishop-Lilly K.A."/>
            <person name="Detter C."/>
            <person name="Han C."/>
            <person name="Sozhamannan S."/>
            <person name="Rosenzweig C.N."/>
            <person name="Skowronski E.W."/>
        </authorList>
    </citation>
    <scope>NUCLEOTIDE SEQUENCE [LARGE SCALE GENOMIC DNA]</scope>
    <source>
        <strain evidence="7 8">GYP-17</strain>
    </source>
</reference>
<gene>
    <name evidence="7" type="ORF">CWE11_05075</name>
</gene>
<dbReference type="GO" id="GO:0005524">
    <property type="term" value="F:ATP binding"/>
    <property type="evidence" value="ECO:0007669"/>
    <property type="project" value="UniProtKB-KW"/>
</dbReference>
<dbReference type="InterPro" id="IPR017871">
    <property type="entry name" value="ABC_transporter-like_CS"/>
</dbReference>
<dbReference type="Pfam" id="PF00005">
    <property type="entry name" value="ABC_tran"/>
    <property type="match status" value="1"/>
</dbReference>
<evidence type="ECO:0000313" key="8">
    <source>
        <dbReference type="Proteomes" id="UP000288405"/>
    </source>
</evidence>
<feature type="domain" description="ABC transporter" evidence="6">
    <location>
        <begin position="3"/>
        <end position="227"/>
    </location>
</feature>
<dbReference type="Proteomes" id="UP000288405">
    <property type="component" value="Unassembled WGS sequence"/>
</dbReference>
<keyword evidence="4" id="KW-1278">Translocase</keyword>
<evidence type="ECO:0000256" key="1">
    <source>
        <dbReference type="ARBA" id="ARBA00022448"/>
    </source>
</evidence>
<dbReference type="InterPro" id="IPR027417">
    <property type="entry name" value="P-loop_NTPase"/>
</dbReference>
<evidence type="ECO:0000256" key="5">
    <source>
        <dbReference type="ARBA" id="ARBA00037066"/>
    </source>
</evidence>
<dbReference type="EMBL" id="PIPM01000003">
    <property type="protein sequence ID" value="RUO35387.1"/>
    <property type="molecule type" value="Genomic_DNA"/>
</dbReference>
<keyword evidence="3" id="KW-0067">ATP-binding</keyword>
<dbReference type="CDD" id="cd03214">
    <property type="entry name" value="ABC_Iron-Siderophores_B12_Hemin"/>
    <property type="match status" value="1"/>
</dbReference>
<evidence type="ECO:0000259" key="6">
    <source>
        <dbReference type="PROSITE" id="PS50893"/>
    </source>
</evidence>
<dbReference type="SUPFAM" id="SSF52540">
    <property type="entry name" value="P-loop containing nucleoside triphosphate hydrolases"/>
    <property type="match status" value="1"/>
</dbReference>
<dbReference type="PANTHER" id="PTHR42794:SF1">
    <property type="entry name" value="HEMIN IMPORT ATP-BINDING PROTEIN HMUV"/>
    <property type="match status" value="1"/>
</dbReference>
<evidence type="ECO:0000256" key="2">
    <source>
        <dbReference type="ARBA" id="ARBA00022741"/>
    </source>
</evidence>
<protein>
    <submittedName>
        <fullName evidence="7">ABC transporter</fullName>
    </submittedName>
</protein>
<keyword evidence="2" id="KW-0547">Nucleotide-binding</keyword>
<keyword evidence="8" id="KW-1185">Reference proteome</keyword>
<dbReference type="PANTHER" id="PTHR42794">
    <property type="entry name" value="HEMIN IMPORT ATP-BINDING PROTEIN HMUV"/>
    <property type="match status" value="1"/>
</dbReference>
<dbReference type="InterPro" id="IPR003593">
    <property type="entry name" value="AAA+_ATPase"/>
</dbReference>
<name>A0A432WNX0_9GAMM</name>
<sequence length="236" mass="25349">MSVHVKALQFAYGPPLFDGLSCSFSSGRVTGILGENGCGKSTLLKMIAGIERPQAGMICWGSESMAGWSPEQRARLMGYLGQGMRSAWAMPVRDVVALGLREVQETNLNEAMKATDCAHLAERKVTELSAGELQRVMLARTLVGDPALILADEPTTGLDPRHQQQVFTLLQNRARAGATVLVVLHDLNAAQTWCDDVVILSRPETDAAHVVAQGQASDVLTPERIHAVFGVVSVGF</sequence>